<comment type="caution">
    <text evidence="2">The sequence shown here is derived from an EMBL/GenBank/DDBJ whole genome shotgun (WGS) entry which is preliminary data.</text>
</comment>
<keyword evidence="1" id="KW-0472">Membrane</keyword>
<evidence type="ECO:0008006" key="4">
    <source>
        <dbReference type="Google" id="ProtNLM"/>
    </source>
</evidence>
<dbReference type="EMBL" id="BMYV01000003">
    <property type="protein sequence ID" value="GGX74516.1"/>
    <property type="molecule type" value="Genomic_DNA"/>
</dbReference>
<keyword evidence="1" id="KW-1133">Transmembrane helix</keyword>
<accession>A0A918KV19</accession>
<keyword evidence="1" id="KW-0812">Transmembrane</keyword>
<dbReference type="Proteomes" id="UP000600865">
    <property type="component" value="Unassembled WGS sequence"/>
</dbReference>
<organism evidence="2 3">
    <name type="scientific">Litorimonas cladophorae</name>
    <dbReference type="NCBI Taxonomy" id="1220491"/>
    <lineage>
        <taxon>Bacteria</taxon>
        <taxon>Pseudomonadati</taxon>
        <taxon>Pseudomonadota</taxon>
        <taxon>Alphaproteobacteria</taxon>
        <taxon>Maricaulales</taxon>
        <taxon>Robiginitomaculaceae</taxon>
    </lineage>
</organism>
<proteinExistence type="predicted"/>
<evidence type="ECO:0000256" key="1">
    <source>
        <dbReference type="SAM" id="Phobius"/>
    </source>
</evidence>
<reference evidence="2 3" key="1">
    <citation type="journal article" date="2014" name="Int. J. Syst. Evol. Microbiol.">
        <title>Complete genome sequence of Corynebacterium casei LMG S-19264T (=DSM 44701T), isolated from a smear-ripened cheese.</title>
        <authorList>
            <consortium name="US DOE Joint Genome Institute (JGI-PGF)"/>
            <person name="Walter F."/>
            <person name="Albersmeier A."/>
            <person name="Kalinowski J."/>
            <person name="Ruckert C."/>
        </authorList>
    </citation>
    <scope>NUCLEOTIDE SEQUENCE [LARGE SCALE GENOMIC DNA]</scope>
    <source>
        <strain evidence="2 3">KCTC 23968</strain>
    </source>
</reference>
<feature type="transmembrane region" description="Helical" evidence="1">
    <location>
        <begin position="98"/>
        <end position="121"/>
    </location>
</feature>
<evidence type="ECO:0000313" key="2">
    <source>
        <dbReference type="EMBL" id="GGX74516.1"/>
    </source>
</evidence>
<sequence length="155" mass="17871">MHLALFHITNNWDDARIVQSYLEYYGLNPVIPNYLQLSMNPFKIMAFGGIRIYLPEDQLELAQEIRATQGEYESPDLEPMSKSLVGMKIRTVFAAPNYFVVALIAICPPLLTAIFWVALFPWLYMTLYWWLCAGIICIPLHARYIAVPRLKKDTA</sequence>
<feature type="transmembrane region" description="Helical" evidence="1">
    <location>
        <begin position="127"/>
        <end position="146"/>
    </location>
</feature>
<gene>
    <name evidence="2" type="ORF">GCM10011309_25810</name>
</gene>
<evidence type="ECO:0000313" key="3">
    <source>
        <dbReference type="Proteomes" id="UP000600865"/>
    </source>
</evidence>
<name>A0A918KV19_9PROT</name>
<protein>
    <recommendedName>
        <fullName evidence="4">DUF2007 domain-containing protein</fullName>
    </recommendedName>
</protein>
<dbReference type="AlphaFoldDB" id="A0A918KV19"/>
<keyword evidence="3" id="KW-1185">Reference proteome</keyword>